<dbReference type="eggNOG" id="ENOG502QUAM">
    <property type="taxonomic scope" value="Eukaryota"/>
</dbReference>
<dbReference type="EMBL" id="JH000116">
    <property type="protein sequence ID" value="EGV94725.1"/>
    <property type="molecule type" value="Genomic_DNA"/>
</dbReference>
<proteinExistence type="predicted"/>
<dbReference type="PaxDb" id="10029-XP_007629127.1"/>
<dbReference type="Proteomes" id="UP000001075">
    <property type="component" value="Unassembled WGS sequence"/>
</dbReference>
<dbReference type="OMA" id="DFPKCVE"/>
<dbReference type="GO" id="GO:0005813">
    <property type="term" value="C:centrosome"/>
    <property type="evidence" value="ECO:0007669"/>
    <property type="project" value="Ensembl"/>
</dbReference>
<reference evidence="5" key="5">
    <citation type="submission" date="2025-04" db="UniProtKB">
        <authorList>
            <consortium name="RefSeq"/>
        </authorList>
    </citation>
    <scope>IDENTIFICATION</scope>
    <source>
        <strain evidence="5">17A/GY</strain>
        <tissue evidence="5">Liver</tissue>
    </source>
</reference>
<reference evidence="1" key="2">
    <citation type="submission" date="2011-08" db="EMBL/GenBank/DDBJ databases">
        <title>The genomic sequence of the Chinese hamster ovary CHO-K1 cell line.</title>
        <authorList>
            <person name="Xu X."/>
            <person name="Nagarajan H."/>
            <person name="Lewis N.E."/>
            <person name="Pan S."/>
            <person name="Cai Z."/>
            <person name="Liu X."/>
            <person name="Chen W."/>
            <person name="Xie M."/>
            <person name="Wang W."/>
            <person name="Hammond S."/>
            <person name="Andersen M.R."/>
            <person name="Neff N."/>
            <person name="Passarelli B."/>
            <person name="Koh W."/>
            <person name="Fan C.H."/>
            <person name="Wang J."/>
            <person name="Gui Y."/>
            <person name="Lee K.H."/>
            <person name="Betenbaugh M.J."/>
            <person name="Quake S.R."/>
            <person name="Famili I."/>
            <person name="Palsson B.O."/>
            <person name="Wang J."/>
        </authorList>
    </citation>
    <scope>NUCLEOTIDE SEQUENCE</scope>
</reference>
<dbReference type="RefSeq" id="XP_003498600.1">
    <property type="nucleotide sequence ID" value="XM_003498552.5"/>
</dbReference>
<dbReference type="GeneID" id="100756811"/>
<dbReference type="GeneTree" id="ENSGT00390000015236"/>
<dbReference type="InterPro" id="IPR027886">
    <property type="entry name" value="SPMIP4"/>
</dbReference>
<organism evidence="1 3">
    <name type="scientific">Cricetulus griseus</name>
    <name type="common">Chinese hamster</name>
    <name type="synonym">Cricetulus barabensis griseus</name>
    <dbReference type="NCBI Taxonomy" id="10029"/>
    <lineage>
        <taxon>Eukaryota</taxon>
        <taxon>Metazoa</taxon>
        <taxon>Chordata</taxon>
        <taxon>Craniata</taxon>
        <taxon>Vertebrata</taxon>
        <taxon>Euteleostomi</taxon>
        <taxon>Mammalia</taxon>
        <taxon>Eutheria</taxon>
        <taxon>Euarchontoglires</taxon>
        <taxon>Glires</taxon>
        <taxon>Rodentia</taxon>
        <taxon>Myomorpha</taxon>
        <taxon>Muroidea</taxon>
        <taxon>Cricetidae</taxon>
        <taxon>Cricetinae</taxon>
        <taxon>Cricetulus</taxon>
    </lineage>
</organism>
<gene>
    <name evidence="5" type="primary">CUNH7orf31</name>
    <name evidence="2" type="synonym">Spmip4</name>
    <name evidence="1" type="ORF">I79_004415</name>
</gene>
<dbReference type="KEGG" id="cge:100756811"/>
<name>G3H2K1_CRIGR</name>
<keyword evidence="4" id="KW-1185">Reference proteome</keyword>
<dbReference type="Pfam" id="PF15093">
    <property type="entry name" value="SPMIP4-like"/>
    <property type="match status" value="1"/>
</dbReference>
<reference evidence="2" key="6">
    <citation type="submission" date="2025-05" db="UniProtKB">
        <authorList>
            <consortium name="Ensembl"/>
        </authorList>
    </citation>
    <scope>IDENTIFICATION</scope>
</reference>
<dbReference type="PANTHER" id="PTHR31393">
    <property type="entry name" value="C5ORF31"/>
    <property type="match status" value="1"/>
</dbReference>
<dbReference type="Proteomes" id="UP000694386">
    <property type="component" value="Unplaced"/>
</dbReference>
<evidence type="ECO:0000313" key="3">
    <source>
        <dbReference type="Proteomes" id="UP000001075"/>
    </source>
</evidence>
<dbReference type="RefSeq" id="XP_027285412.1">
    <property type="nucleotide sequence ID" value="XM_027429611.2"/>
</dbReference>
<dbReference type="Proteomes" id="UP001108280">
    <property type="component" value="Chromosome 8"/>
</dbReference>
<evidence type="ECO:0000313" key="5">
    <source>
        <dbReference type="RefSeq" id="XP_027285412.1"/>
    </source>
</evidence>
<accession>G3H2K1</accession>
<dbReference type="AlphaFoldDB" id="G3H2K1"/>
<evidence type="ECO:0000313" key="4">
    <source>
        <dbReference type="Proteomes" id="UP001108280"/>
    </source>
</evidence>
<reference evidence="4" key="3">
    <citation type="journal article" date="2018" name="Biotechnol. Bioeng.">
        <title>A reference genome of the Chinese hamster based on a hybrid assembly strategy.</title>
        <authorList>
            <person name="Rupp O."/>
            <person name="MacDonald M.L."/>
            <person name="Li S."/>
            <person name="Dhiman H."/>
            <person name="Polson S."/>
            <person name="Griep S."/>
            <person name="Heffner K."/>
            <person name="Hernandez I."/>
            <person name="Brinkrolf K."/>
            <person name="Jadhav V."/>
            <person name="Samoudi M."/>
            <person name="Hao H."/>
            <person name="Kingham B."/>
            <person name="Goesmann A."/>
            <person name="Betenbaugh M.J."/>
            <person name="Lewis N.E."/>
            <person name="Borth N."/>
            <person name="Lee K.H."/>
        </authorList>
    </citation>
    <scope>NUCLEOTIDE SEQUENCE [LARGE SCALE GENOMIC DNA]</scope>
    <source>
        <strain evidence="4">17A/GY</strain>
    </source>
</reference>
<protein>
    <submittedName>
        <fullName evidence="2">Sperm microtubule inner protein 4</fullName>
    </submittedName>
    <submittedName>
        <fullName evidence="5">Uncharacterized protein C7orf31 homolog</fullName>
    </submittedName>
    <submittedName>
        <fullName evidence="1">Uncharacterized protein C7orf31-like</fullName>
    </submittedName>
</protein>
<evidence type="ECO:0000313" key="1">
    <source>
        <dbReference type="EMBL" id="EGV94725.1"/>
    </source>
</evidence>
<reference evidence="3" key="1">
    <citation type="journal article" date="2011" name="Nat. Biotechnol.">
        <title>The genomic sequence of the Chinese hamster ovary (CHO)-K1 cell line.</title>
        <authorList>
            <person name="Xu X."/>
            <person name="Nagarajan H."/>
            <person name="Lewis N.E."/>
            <person name="Pan S."/>
            <person name="Cai Z."/>
            <person name="Liu X."/>
            <person name="Chen W."/>
            <person name="Xie M."/>
            <person name="Wang W."/>
            <person name="Hammond S."/>
            <person name="Andersen M.R."/>
            <person name="Neff N."/>
            <person name="Passarelli B."/>
            <person name="Koh W."/>
            <person name="Fan H.C."/>
            <person name="Wang J."/>
            <person name="Gui Y."/>
            <person name="Lee K.H."/>
            <person name="Betenbaugh M.J."/>
            <person name="Quake S.R."/>
            <person name="Famili I."/>
            <person name="Palsson B.O."/>
            <person name="Wang J."/>
        </authorList>
    </citation>
    <scope>NUCLEOTIDE SEQUENCE [LARGE SCALE GENOMIC DNA]</scope>
    <source>
        <strain evidence="3">CHO K1 cell line</strain>
    </source>
</reference>
<dbReference type="Ensembl" id="ENSCGRT00001013840.1">
    <property type="protein sequence ID" value="ENSCGRP00001009621.1"/>
    <property type="gene ID" value="ENSCGRG00001011704.1"/>
</dbReference>
<dbReference type="PANTHER" id="PTHR31393:SF2">
    <property type="entry name" value="CHROMOSOME 7 OPEN READING FRAME 31"/>
    <property type="match status" value="1"/>
</dbReference>
<sequence length="589" mass="67448">MEVIHGRPYCCRELEGADILSNTFYSNELHTPLETTTRQTASDDRYQELRDSLPQCRLPWGAEREYGGIIPVALPEEHRPKCEPPCVMSKGHQHYGFGGEIWPKKLPIEQFYYLTQNKKSNVYGNDSLLPKPPNSTVGEICSSYPIEHPYHTHTSRGAMFPTFTSPKDLYTGVKARTQQPFPPTMPTKTYDTTVLKTRGNPYRYELLDYPTDSKKKALTWPGQGVYYDFPKCVEKNKPIFYPKPPKTFAPNSSLNPWDAVGSAKEANIQRNLERSHWITSYTHDFTGLGPMSPLELDDYHEKEVADLTGQIGFDPQPQEKFHSSLKPSRPLEGRIARLLQNQRPLEATVQQGPPSCPDCTPRVLCAFHTFIPSSTEMMAMNDNILPGITHKNQDIEEKIKEEQGLMSTYTLPSCYPSKDLTNLYDLKPFSKITDTKKTDDLYWRQLGVKPLPISYSKSNHCIDYEPLKSAFRDSYTMCQSPARLSKSNILQSKTVMDDLNLDSFLSKPEYLDIDMESNDETRPILGWISGAGVSKPQTNLLDLRNSFSKSMAQKRLHNSIQEEQKDLRDKIQRGMRHQFYGHNAHYFYN</sequence>
<reference evidence="4" key="4">
    <citation type="journal article" date="2020" name="Biotechnol. Bioeng.">
        <title>Chromosome-scale scaffolds for the Chinese hamster reference genome assembly to facilitate the study of the CHO epigenome.</title>
        <authorList>
            <person name="Hilliard W."/>
            <person name="MacDonald M."/>
            <person name="Lee K.H."/>
        </authorList>
    </citation>
    <scope>NUCLEOTIDE SEQUENCE [LARGE SCALE GENOMIC DNA]</scope>
    <source>
        <strain evidence="4">17A/GY</strain>
    </source>
</reference>
<dbReference type="OrthoDB" id="10040207at2759"/>
<evidence type="ECO:0000313" key="2">
    <source>
        <dbReference type="Ensembl" id="ENSCGRP00001009621.1"/>
    </source>
</evidence>
<dbReference type="CTD" id="136895"/>